<organism evidence="1 2">
    <name type="scientific">Phoenicibacter congonensis</name>
    <dbReference type="NCBI Taxonomy" id="1944646"/>
    <lineage>
        <taxon>Bacteria</taxon>
        <taxon>Bacillati</taxon>
        <taxon>Actinomycetota</taxon>
        <taxon>Coriobacteriia</taxon>
        <taxon>Eggerthellales</taxon>
        <taxon>Eggerthellaceae</taxon>
        <taxon>Phoenicibacter</taxon>
    </lineage>
</organism>
<reference evidence="1" key="1">
    <citation type="submission" date="2023-07" db="EMBL/GenBank/DDBJ databases">
        <title>Between Cages and Wild: Unraveling the Impact of Captivity on Animal Microbiomes and Antimicrobial Resistance.</title>
        <authorList>
            <person name="Schmartz G.P."/>
            <person name="Rehner J."/>
            <person name="Schuff M.J."/>
            <person name="Becker S.L."/>
            <person name="Kravczyk M."/>
            <person name="Gurevich A."/>
            <person name="Francke R."/>
            <person name="Mueller R."/>
            <person name="Keller V."/>
            <person name="Keller A."/>
        </authorList>
    </citation>
    <scope>NUCLEOTIDE SEQUENCE</scope>
    <source>
        <strain evidence="1">S12M_St_49</strain>
    </source>
</reference>
<protein>
    <submittedName>
        <fullName evidence="1">Uncharacterized protein</fullName>
    </submittedName>
</protein>
<dbReference type="AlphaFoldDB" id="A0AA43RJL8"/>
<dbReference type="Proteomes" id="UP001168575">
    <property type="component" value="Unassembled WGS sequence"/>
</dbReference>
<comment type="caution">
    <text evidence="1">The sequence shown here is derived from an EMBL/GenBank/DDBJ whole genome shotgun (WGS) entry which is preliminary data.</text>
</comment>
<keyword evidence="2" id="KW-1185">Reference proteome</keyword>
<gene>
    <name evidence="1" type="ORF">Q3982_03525</name>
</gene>
<proteinExistence type="predicted"/>
<sequence length="131" mass="15192">MRQLIDFKGLDIDGYIYPTDIDGLIEYKDSEYIIFEIKYGDAVVPLGQRLALQRMVDDFTKVGKQAVAFVCEHTVRDSNKPVVAAWCKVREIYYGGEKQWRAPDKEISVRQAVDSFQKHSRLVFQNEEVKN</sequence>
<name>A0AA43RJL8_9ACTN</name>
<evidence type="ECO:0000313" key="2">
    <source>
        <dbReference type="Proteomes" id="UP001168575"/>
    </source>
</evidence>
<dbReference type="EMBL" id="JAUMVS010000042">
    <property type="protein sequence ID" value="MDO4841730.1"/>
    <property type="molecule type" value="Genomic_DNA"/>
</dbReference>
<evidence type="ECO:0000313" key="1">
    <source>
        <dbReference type="EMBL" id="MDO4841730.1"/>
    </source>
</evidence>
<accession>A0AA43RJL8</accession>